<dbReference type="HOGENOM" id="CLU_2382116_0_0_10"/>
<dbReference type="eggNOG" id="COG1595">
    <property type="taxonomic scope" value="Bacteria"/>
</dbReference>
<keyword evidence="1" id="KW-0805">Transcription regulation</keyword>
<keyword evidence="2" id="KW-0731">Sigma factor</keyword>
<dbReference type="SUPFAM" id="SSF88659">
    <property type="entry name" value="Sigma3 and sigma4 domains of RNA polymerase sigma factors"/>
    <property type="match status" value="1"/>
</dbReference>
<dbReference type="CDD" id="cd06171">
    <property type="entry name" value="Sigma70_r4"/>
    <property type="match status" value="1"/>
</dbReference>
<dbReference type="NCBIfam" id="TIGR02937">
    <property type="entry name" value="sigma70-ECF"/>
    <property type="match status" value="1"/>
</dbReference>
<dbReference type="AlphaFoldDB" id="F4L2L0"/>
<dbReference type="PANTHER" id="PTHR43133">
    <property type="entry name" value="RNA POLYMERASE ECF-TYPE SIGMA FACTO"/>
    <property type="match status" value="1"/>
</dbReference>
<evidence type="ECO:0000256" key="3">
    <source>
        <dbReference type="ARBA" id="ARBA00023125"/>
    </source>
</evidence>
<dbReference type="GO" id="GO:0003677">
    <property type="term" value="F:DNA binding"/>
    <property type="evidence" value="ECO:0007669"/>
    <property type="project" value="UniProtKB-KW"/>
</dbReference>
<evidence type="ECO:0000259" key="6">
    <source>
        <dbReference type="Pfam" id="PF08281"/>
    </source>
</evidence>
<protein>
    <submittedName>
        <fullName evidence="7">Sigma-70 region 4 type 2</fullName>
    </submittedName>
</protein>
<sequence length="94" mass="10905">MINHFRRGKAQPQSDDLSLASELPGEAFDPATQQMVEYVQELIKTSLSEEDQLIMRLRAIEDYTYQEIADIMGMPIDTVSTRIHRARRILRNKI</sequence>
<accession>F4L2L0</accession>
<reference key="2">
    <citation type="submission" date="2011-04" db="EMBL/GenBank/DDBJ databases">
        <title>Complete sequence of chromosome of Haliscomenobacter hydrossis DSM 1100.</title>
        <authorList>
            <consortium name="US DOE Joint Genome Institute (JGI-PGF)"/>
            <person name="Lucas S."/>
            <person name="Han J."/>
            <person name="Lapidus A."/>
            <person name="Bruce D."/>
            <person name="Goodwin L."/>
            <person name="Pitluck S."/>
            <person name="Peters L."/>
            <person name="Kyrpides N."/>
            <person name="Mavromatis K."/>
            <person name="Ivanova N."/>
            <person name="Ovchinnikova G."/>
            <person name="Pagani I."/>
            <person name="Daligault H."/>
            <person name="Detter J.C."/>
            <person name="Han C."/>
            <person name="Land M."/>
            <person name="Hauser L."/>
            <person name="Markowitz V."/>
            <person name="Cheng J.-F."/>
            <person name="Hugenholtz P."/>
            <person name="Woyke T."/>
            <person name="Wu D."/>
            <person name="Verbarg S."/>
            <person name="Frueling A."/>
            <person name="Brambilla E."/>
            <person name="Klenk H.-P."/>
            <person name="Eisen J.A."/>
        </authorList>
    </citation>
    <scope>NUCLEOTIDE SEQUENCE</scope>
    <source>
        <strain>DSM 1100</strain>
    </source>
</reference>
<dbReference type="KEGG" id="hhy:Halhy_6106"/>
<feature type="region of interest" description="Disordered" evidence="5">
    <location>
        <begin position="1"/>
        <end position="24"/>
    </location>
</feature>
<dbReference type="GO" id="GO:0016987">
    <property type="term" value="F:sigma factor activity"/>
    <property type="evidence" value="ECO:0007669"/>
    <property type="project" value="UniProtKB-KW"/>
</dbReference>
<keyword evidence="8" id="KW-1185">Reference proteome</keyword>
<dbReference type="InterPro" id="IPR039425">
    <property type="entry name" value="RNA_pol_sigma-70-like"/>
</dbReference>
<evidence type="ECO:0000313" key="8">
    <source>
        <dbReference type="Proteomes" id="UP000008461"/>
    </source>
</evidence>
<dbReference type="Proteomes" id="UP000008461">
    <property type="component" value="Chromosome"/>
</dbReference>
<dbReference type="InterPro" id="IPR013249">
    <property type="entry name" value="RNA_pol_sigma70_r4_t2"/>
</dbReference>
<organism evidence="7 8">
    <name type="scientific">Haliscomenobacter hydrossis (strain ATCC 27775 / DSM 1100 / LMG 10767 / O)</name>
    <dbReference type="NCBI Taxonomy" id="760192"/>
    <lineage>
        <taxon>Bacteria</taxon>
        <taxon>Pseudomonadati</taxon>
        <taxon>Bacteroidota</taxon>
        <taxon>Saprospiria</taxon>
        <taxon>Saprospirales</taxon>
        <taxon>Haliscomenobacteraceae</taxon>
        <taxon>Haliscomenobacter</taxon>
    </lineage>
</organism>
<reference evidence="7 8" key="1">
    <citation type="journal article" date="2011" name="Stand. Genomic Sci.">
        <title>Complete genome sequence of Haliscomenobacter hydrossis type strain (O).</title>
        <authorList>
            <consortium name="US DOE Joint Genome Institute (JGI-PGF)"/>
            <person name="Daligault H."/>
            <person name="Lapidus A."/>
            <person name="Zeytun A."/>
            <person name="Nolan M."/>
            <person name="Lucas S."/>
            <person name="Del Rio T.G."/>
            <person name="Tice H."/>
            <person name="Cheng J.F."/>
            <person name="Tapia R."/>
            <person name="Han C."/>
            <person name="Goodwin L."/>
            <person name="Pitluck S."/>
            <person name="Liolios K."/>
            <person name="Pagani I."/>
            <person name="Ivanova N."/>
            <person name="Huntemann M."/>
            <person name="Mavromatis K."/>
            <person name="Mikhailova N."/>
            <person name="Pati A."/>
            <person name="Chen A."/>
            <person name="Palaniappan K."/>
            <person name="Land M."/>
            <person name="Hauser L."/>
            <person name="Brambilla E.M."/>
            <person name="Rohde M."/>
            <person name="Verbarg S."/>
            <person name="Goker M."/>
            <person name="Bristow J."/>
            <person name="Eisen J.A."/>
            <person name="Markowitz V."/>
            <person name="Hugenholtz P."/>
            <person name="Kyrpides N.C."/>
            <person name="Klenk H.P."/>
            <person name="Woyke T."/>
        </authorList>
    </citation>
    <scope>NUCLEOTIDE SEQUENCE [LARGE SCALE GENOMIC DNA]</scope>
    <source>
        <strain evidence="8">ATCC 27775 / DSM 1100 / LMG 10767 / O</strain>
    </source>
</reference>
<dbReference type="STRING" id="760192.Halhy_6106"/>
<dbReference type="InterPro" id="IPR013324">
    <property type="entry name" value="RNA_pol_sigma_r3/r4-like"/>
</dbReference>
<proteinExistence type="predicted"/>
<keyword evidence="4" id="KW-0804">Transcription</keyword>
<gene>
    <name evidence="7" type="ordered locus">Halhy_6106</name>
</gene>
<dbReference type="EMBL" id="CP002691">
    <property type="protein sequence ID" value="AEE53928.1"/>
    <property type="molecule type" value="Genomic_DNA"/>
</dbReference>
<dbReference type="InterPro" id="IPR014284">
    <property type="entry name" value="RNA_pol_sigma-70_dom"/>
</dbReference>
<keyword evidence="3" id="KW-0238">DNA-binding</keyword>
<dbReference type="Gene3D" id="1.10.10.10">
    <property type="entry name" value="Winged helix-like DNA-binding domain superfamily/Winged helix DNA-binding domain"/>
    <property type="match status" value="1"/>
</dbReference>
<name>F4L2L0_HALH1</name>
<evidence type="ECO:0000256" key="4">
    <source>
        <dbReference type="ARBA" id="ARBA00023163"/>
    </source>
</evidence>
<dbReference type="GO" id="GO:0006352">
    <property type="term" value="P:DNA-templated transcription initiation"/>
    <property type="evidence" value="ECO:0007669"/>
    <property type="project" value="InterPro"/>
</dbReference>
<evidence type="ECO:0000256" key="1">
    <source>
        <dbReference type="ARBA" id="ARBA00023015"/>
    </source>
</evidence>
<dbReference type="PANTHER" id="PTHR43133:SF8">
    <property type="entry name" value="RNA POLYMERASE SIGMA FACTOR HI_1459-RELATED"/>
    <property type="match status" value="1"/>
</dbReference>
<feature type="domain" description="RNA polymerase sigma factor 70 region 4 type 2" evidence="6">
    <location>
        <begin position="46"/>
        <end position="89"/>
    </location>
</feature>
<evidence type="ECO:0000256" key="5">
    <source>
        <dbReference type="SAM" id="MobiDB-lite"/>
    </source>
</evidence>
<evidence type="ECO:0000313" key="7">
    <source>
        <dbReference type="EMBL" id="AEE53928.1"/>
    </source>
</evidence>
<dbReference type="InterPro" id="IPR036388">
    <property type="entry name" value="WH-like_DNA-bd_sf"/>
</dbReference>
<evidence type="ECO:0000256" key="2">
    <source>
        <dbReference type="ARBA" id="ARBA00023082"/>
    </source>
</evidence>
<dbReference type="Pfam" id="PF08281">
    <property type="entry name" value="Sigma70_r4_2"/>
    <property type="match status" value="1"/>
</dbReference>